<keyword evidence="2" id="KW-1185">Reference proteome</keyword>
<name>A0AA90NZL3_9GAMM</name>
<gene>
    <name evidence="1" type="ORF">QS748_02985</name>
</gene>
<dbReference type="EMBL" id="JASXSV010000003">
    <property type="protein sequence ID" value="MDP0588206.1"/>
    <property type="molecule type" value="Genomic_DNA"/>
</dbReference>
<reference evidence="1 2" key="1">
    <citation type="journal article" date="2023" name="bioRxiv">
        <title>An intranuclear bacterial parasite of deep-sea mussels expresses apoptosis inhibitors acquired from its host.</title>
        <authorList>
            <person name="Gonzalez Porras M.A."/>
            <person name="Assie A."/>
            <person name="Tietjen M."/>
            <person name="Violette M."/>
            <person name="Kleiner M."/>
            <person name="Gruber-Vodicka H."/>
            <person name="Dubilier N."/>
            <person name="Leisch N."/>
        </authorList>
    </citation>
    <scope>NUCLEOTIDE SEQUENCE [LARGE SCALE GENOMIC DNA]</scope>
    <source>
        <strain evidence="1">IAP13</strain>
    </source>
</reference>
<accession>A0AA90NZL3</accession>
<proteinExistence type="predicted"/>
<sequence length="93" mass="10371">MSYPRAHGMVGESTDISPFEPPVGVVLSSLALLLTDPQFKYLETVMMGDFEDVDDLRAEILVSSNKFASEALNRILNEIDRAVDDYRRGIAHI</sequence>
<evidence type="ECO:0000313" key="2">
    <source>
        <dbReference type="Proteomes" id="UP001178148"/>
    </source>
</evidence>
<protein>
    <submittedName>
        <fullName evidence="1">Uncharacterized protein</fullName>
    </submittedName>
</protein>
<comment type="caution">
    <text evidence="1">The sequence shown here is derived from an EMBL/GenBank/DDBJ whole genome shotgun (WGS) entry which is preliminary data.</text>
</comment>
<dbReference type="AlphaFoldDB" id="A0AA90NZL3"/>
<organism evidence="1 2">
    <name type="scientific">Candidatus Endonucleibacter bathymodioli</name>
    <dbReference type="NCBI Taxonomy" id="539814"/>
    <lineage>
        <taxon>Bacteria</taxon>
        <taxon>Pseudomonadati</taxon>
        <taxon>Pseudomonadota</taxon>
        <taxon>Gammaproteobacteria</taxon>
        <taxon>Oceanospirillales</taxon>
        <taxon>Endozoicomonadaceae</taxon>
        <taxon>Candidatus Endonucleibacter</taxon>
    </lineage>
</organism>
<evidence type="ECO:0000313" key="1">
    <source>
        <dbReference type="EMBL" id="MDP0588206.1"/>
    </source>
</evidence>
<dbReference type="Proteomes" id="UP001178148">
    <property type="component" value="Unassembled WGS sequence"/>
</dbReference>